<proteinExistence type="predicted"/>
<feature type="domain" description="ABC transporter" evidence="1">
    <location>
        <begin position="65"/>
        <end position="159"/>
    </location>
</feature>
<keyword evidence="2" id="KW-0067">ATP-binding</keyword>
<dbReference type="AlphaFoldDB" id="A0A376KYL4"/>
<dbReference type="PANTHER" id="PTHR24221:SF261">
    <property type="entry name" value="GLUTATHIONE_L-CYSTEINE TRANSPORT SYSTEM ATP-BINDING_PERMEASE PROTEIN CYDD"/>
    <property type="match status" value="1"/>
</dbReference>
<dbReference type="Gene3D" id="3.40.50.300">
    <property type="entry name" value="P-loop containing nucleotide triphosphate hydrolases"/>
    <property type="match status" value="1"/>
</dbReference>
<sequence>MRDLGTFYHAKAQAVGAADSLKTFMETPLAHPQRGEAELASTDPVTIEAEDLFITSPEGKTLAGPLNFTLPAGQRAVLVGRSGSGKSSLLNALSGFLSYQGSLRINGIELRDLSPESWRKHLSWVGQNPQLPAATLRDNVLLARPDASEQELQAALDNAWGQRVFYRSCHKALIRLLATRLPAFPWGRRSAWRWPVRY</sequence>
<dbReference type="SUPFAM" id="SSF52540">
    <property type="entry name" value="P-loop containing nucleoside triphosphate hydrolases"/>
    <property type="match status" value="1"/>
</dbReference>
<reference evidence="2 3" key="1">
    <citation type="submission" date="2018-06" db="EMBL/GenBank/DDBJ databases">
        <authorList>
            <consortium name="Pathogen Informatics"/>
            <person name="Doyle S."/>
        </authorList>
    </citation>
    <scope>NUCLEOTIDE SEQUENCE [LARGE SCALE GENOMIC DNA]</scope>
    <source>
        <strain evidence="2 3">NCTC10418</strain>
    </source>
</reference>
<dbReference type="PANTHER" id="PTHR24221">
    <property type="entry name" value="ATP-BINDING CASSETTE SUB-FAMILY B"/>
    <property type="match status" value="1"/>
</dbReference>
<organism evidence="2 3">
    <name type="scientific">Escherichia coli</name>
    <dbReference type="NCBI Taxonomy" id="562"/>
    <lineage>
        <taxon>Bacteria</taxon>
        <taxon>Pseudomonadati</taxon>
        <taxon>Pseudomonadota</taxon>
        <taxon>Gammaproteobacteria</taxon>
        <taxon>Enterobacterales</taxon>
        <taxon>Enterobacteriaceae</taxon>
        <taxon>Escherichia</taxon>
    </lineage>
</organism>
<dbReference type="GO" id="GO:0016887">
    <property type="term" value="F:ATP hydrolysis activity"/>
    <property type="evidence" value="ECO:0007669"/>
    <property type="project" value="InterPro"/>
</dbReference>
<accession>A0A376KYL4</accession>
<dbReference type="InterPro" id="IPR027417">
    <property type="entry name" value="P-loop_NTPase"/>
</dbReference>
<gene>
    <name evidence="2" type="primary">cydD_2</name>
    <name evidence="2" type="ORF">NCTC10418_04938</name>
</gene>
<evidence type="ECO:0000259" key="1">
    <source>
        <dbReference type="Pfam" id="PF00005"/>
    </source>
</evidence>
<dbReference type="Pfam" id="PF00005">
    <property type="entry name" value="ABC_tran"/>
    <property type="match status" value="1"/>
</dbReference>
<evidence type="ECO:0000313" key="2">
    <source>
        <dbReference type="EMBL" id="STE87276.1"/>
    </source>
</evidence>
<dbReference type="InterPro" id="IPR039421">
    <property type="entry name" value="Type_1_exporter"/>
</dbReference>
<evidence type="ECO:0000313" key="3">
    <source>
        <dbReference type="Proteomes" id="UP000255460"/>
    </source>
</evidence>
<dbReference type="GO" id="GO:0005524">
    <property type="term" value="F:ATP binding"/>
    <property type="evidence" value="ECO:0007669"/>
    <property type="project" value="UniProtKB-KW"/>
</dbReference>
<protein>
    <submittedName>
        <fullName evidence="2">ABC transporter ATP-binding protein/permease</fullName>
    </submittedName>
</protein>
<dbReference type="GO" id="GO:0034040">
    <property type="term" value="F:ATPase-coupled lipid transmembrane transporter activity"/>
    <property type="evidence" value="ECO:0007669"/>
    <property type="project" value="TreeGrafter"/>
</dbReference>
<dbReference type="Proteomes" id="UP000255460">
    <property type="component" value="Unassembled WGS sequence"/>
</dbReference>
<keyword evidence="2" id="KW-0547">Nucleotide-binding</keyword>
<dbReference type="EMBL" id="UFZQ01000001">
    <property type="protein sequence ID" value="STE87276.1"/>
    <property type="molecule type" value="Genomic_DNA"/>
</dbReference>
<dbReference type="InterPro" id="IPR003439">
    <property type="entry name" value="ABC_transporter-like_ATP-bd"/>
</dbReference>
<name>A0A376KYL4_ECOLX</name>